<dbReference type="PROSITE" id="PS50937">
    <property type="entry name" value="HTH_MERR_2"/>
    <property type="match status" value="1"/>
</dbReference>
<dbReference type="GO" id="GO:0046983">
    <property type="term" value="F:protein dimerization activity"/>
    <property type="evidence" value="ECO:0007669"/>
    <property type="project" value="InterPro"/>
</dbReference>
<evidence type="ECO:0000259" key="2">
    <source>
        <dbReference type="PROSITE" id="PS51500"/>
    </source>
</evidence>
<dbReference type="RefSeq" id="WP_213146127.1">
    <property type="nucleotide sequence ID" value="NZ_JAGYPE020000031.1"/>
</dbReference>
<proteinExistence type="predicted"/>
<dbReference type="GO" id="GO:0003677">
    <property type="term" value="F:DNA binding"/>
    <property type="evidence" value="ECO:0007669"/>
    <property type="project" value="InterPro"/>
</dbReference>
<comment type="caution">
    <text evidence="3">The sequence shown here is derived from an EMBL/GenBank/DDBJ whole genome shotgun (WGS) entry which is preliminary data.</text>
</comment>
<dbReference type="GO" id="GO:0006355">
    <property type="term" value="P:regulation of DNA-templated transcription"/>
    <property type="evidence" value="ECO:0007669"/>
    <property type="project" value="InterPro"/>
</dbReference>
<dbReference type="AlphaFoldDB" id="A0A942T774"/>
<accession>A0A942T774</accession>
<evidence type="ECO:0000259" key="1">
    <source>
        <dbReference type="PROSITE" id="PS50937"/>
    </source>
</evidence>
<dbReference type="Pfam" id="PF08671">
    <property type="entry name" value="SinI"/>
    <property type="match status" value="1"/>
</dbReference>
<reference evidence="3" key="1">
    <citation type="submission" date="2021-05" db="EMBL/GenBank/DDBJ databases">
        <title>Novel Bacillus species.</title>
        <authorList>
            <person name="Liu G."/>
        </authorList>
    </citation>
    <scope>NUCLEOTIDE SEQUENCE</scope>
    <source>
        <strain evidence="3 5">FJAT-50051</strain>
    </source>
</reference>
<gene>
    <name evidence="4" type="ORF">KHB02_016580</name>
    <name evidence="3" type="ORF">KHB02_33540</name>
</gene>
<evidence type="ECO:0000313" key="5">
    <source>
        <dbReference type="Proteomes" id="UP000677265"/>
    </source>
</evidence>
<evidence type="ECO:0000313" key="4">
    <source>
        <dbReference type="EMBL" id="MCH6267140.1"/>
    </source>
</evidence>
<dbReference type="Proteomes" id="UP000677265">
    <property type="component" value="Unassembled WGS sequence"/>
</dbReference>
<dbReference type="InterPro" id="IPR036281">
    <property type="entry name" value="SinR/SinI_dimer_dom_sf"/>
</dbReference>
<protein>
    <submittedName>
        <fullName evidence="3">Anti-repressor SinI family protein</fullName>
    </submittedName>
</protein>
<dbReference type="InterPro" id="IPR010981">
    <property type="entry name" value="SinR/SinI_dimer_dom"/>
</dbReference>
<dbReference type="PROSITE" id="PS51500">
    <property type="entry name" value="SIN"/>
    <property type="match status" value="1"/>
</dbReference>
<feature type="domain" description="HTH merR-type" evidence="1">
    <location>
        <begin position="1"/>
        <end position="32"/>
    </location>
</feature>
<name>A0A942T774_9BACI</name>
<dbReference type="SUPFAM" id="SSF47406">
    <property type="entry name" value="SinR repressor dimerisation domain-like"/>
    <property type="match status" value="1"/>
</dbReference>
<organism evidence="3">
    <name type="scientific">Neobacillus citreus</name>
    <dbReference type="NCBI Taxonomy" id="2833578"/>
    <lineage>
        <taxon>Bacteria</taxon>
        <taxon>Bacillati</taxon>
        <taxon>Bacillota</taxon>
        <taxon>Bacilli</taxon>
        <taxon>Bacillales</taxon>
        <taxon>Bacillaceae</taxon>
        <taxon>Neobacillus</taxon>
    </lineage>
</organism>
<dbReference type="EMBL" id="JAGYPE020000031">
    <property type="protein sequence ID" value="MCH6267140.1"/>
    <property type="molecule type" value="Genomic_DNA"/>
</dbReference>
<feature type="domain" description="Sin" evidence="2">
    <location>
        <begin position="1"/>
        <end position="34"/>
    </location>
</feature>
<evidence type="ECO:0000313" key="3">
    <source>
        <dbReference type="EMBL" id="MBS4186298.1"/>
    </source>
</evidence>
<dbReference type="EMBL" id="JAGYPE010000007">
    <property type="protein sequence ID" value="MBS4186298.1"/>
    <property type="molecule type" value="Genomic_DNA"/>
</dbReference>
<dbReference type="InterPro" id="IPR000551">
    <property type="entry name" value="MerR-type_HTH_dom"/>
</dbReference>
<sequence>MERKLDKEWVNLMIQAKQMGIPIEEIRRFLRQRSVAEVSQLENNNEASFASATDTLKH</sequence>
<keyword evidence="5" id="KW-1185">Reference proteome</keyword>